<feature type="transmembrane region" description="Helical" evidence="6">
    <location>
        <begin position="20"/>
        <end position="40"/>
    </location>
</feature>
<comment type="subcellular location">
    <subcellularLocation>
        <location evidence="1">Membrane</location>
        <topology evidence="1">Multi-pass membrane protein</topology>
    </subcellularLocation>
</comment>
<dbReference type="PANTHER" id="PTHR33048:SF47">
    <property type="entry name" value="INTEGRAL MEMBRANE PROTEIN-RELATED"/>
    <property type="match status" value="1"/>
</dbReference>
<dbReference type="Proteomes" id="UP000215127">
    <property type="component" value="Chromosome 11"/>
</dbReference>
<dbReference type="InterPro" id="IPR049326">
    <property type="entry name" value="Rhodopsin_dom_fungi"/>
</dbReference>
<evidence type="ECO:0000256" key="2">
    <source>
        <dbReference type="ARBA" id="ARBA00022692"/>
    </source>
</evidence>
<feature type="transmembrane region" description="Helical" evidence="6">
    <location>
        <begin position="93"/>
        <end position="115"/>
    </location>
</feature>
<dbReference type="GO" id="GO:0016020">
    <property type="term" value="C:membrane"/>
    <property type="evidence" value="ECO:0007669"/>
    <property type="project" value="UniProtKB-SubCell"/>
</dbReference>
<evidence type="ECO:0000256" key="3">
    <source>
        <dbReference type="ARBA" id="ARBA00022989"/>
    </source>
</evidence>
<organism evidence="8 9">
    <name type="scientific">Zymoseptoria tritici (strain ST99CH_3D7)</name>
    <dbReference type="NCBI Taxonomy" id="1276538"/>
    <lineage>
        <taxon>Eukaryota</taxon>
        <taxon>Fungi</taxon>
        <taxon>Dikarya</taxon>
        <taxon>Ascomycota</taxon>
        <taxon>Pezizomycotina</taxon>
        <taxon>Dothideomycetes</taxon>
        <taxon>Dothideomycetidae</taxon>
        <taxon>Mycosphaerellales</taxon>
        <taxon>Mycosphaerellaceae</taxon>
        <taxon>Zymoseptoria</taxon>
    </lineage>
</organism>
<dbReference type="InterPro" id="IPR052337">
    <property type="entry name" value="SAT4-like"/>
</dbReference>
<evidence type="ECO:0000259" key="7">
    <source>
        <dbReference type="Pfam" id="PF20684"/>
    </source>
</evidence>
<comment type="similarity">
    <text evidence="5">Belongs to the SAT4 family.</text>
</comment>
<keyword evidence="3 6" id="KW-1133">Transmembrane helix</keyword>
<keyword evidence="4 6" id="KW-0472">Membrane</keyword>
<dbReference type="Pfam" id="PF20684">
    <property type="entry name" value="Fung_rhodopsin"/>
    <property type="match status" value="1"/>
</dbReference>
<reference evidence="8 9" key="1">
    <citation type="submission" date="2016-06" db="EMBL/GenBank/DDBJ databases">
        <authorList>
            <person name="Kjaerup R.B."/>
            <person name="Dalgaard T.S."/>
            <person name="Juul-Madsen H.R."/>
        </authorList>
    </citation>
    <scope>NUCLEOTIDE SEQUENCE [LARGE SCALE GENOMIC DNA]</scope>
</reference>
<feature type="domain" description="Rhodopsin" evidence="7">
    <location>
        <begin position="39"/>
        <end position="268"/>
    </location>
</feature>
<dbReference type="AlphaFoldDB" id="A0A1X7S6L9"/>
<keyword evidence="9" id="KW-1185">Reference proteome</keyword>
<evidence type="ECO:0000313" key="8">
    <source>
        <dbReference type="EMBL" id="SMQ55061.1"/>
    </source>
</evidence>
<feature type="transmembrane region" description="Helical" evidence="6">
    <location>
        <begin position="127"/>
        <end position="150"/>
    </location>
</feature>
<dbReference type="PANTHER" id="PTHR33048">
    <property type="entry name" value="PTH11-LIKE INTEGRAL MEMBRANE PROTEIN (AFU_ORTHOLOGUE AFUA_5G11245)"/>
    <property type="match status" value="1"/>
</dbReference>
<proteinExistence type="inferred from homology"/>
<evidence type="ECO:0000313" key="9">
    <source>
        <dbReference type="Proteomes" id="UP000215127"/>
    </source>
</evidence>
<feature type="transmembrane region" description="Helical" evidence="6">
    <location>
        <begin position="205"/>
        <end position="225"/>
    </location>
</feature>
<accession>A0A1X7S6L9</accession>
<evidence type="ECO:0000256" key="1">
    <source>
        <dbReference type="ARBA" id="ARBA00004141"/>
    </source>
</evidence>
<protein>
    <recommendedName>
        <fullName evidence="7">Rhodopsin domain-containing protein</fullName>
    </recommendedName>
</protein>
<name>A0A1X7S6L9_ZYMT9</name>
<dbReference type="EMBL" id="LT853702">
    <property type="protein sequence ID" value="SMQ55061.1"/>
    <property type="molecule type" value="Genomic_DNA"/>
</dbReference>
<evidence type="ECO:0000256" key="5">
    <source>
        <dbReference type="ARBA" id="ARBA00038359"/>
    </source>
</evidence>
<feature type="transmembrane region" description="Helical" evidence="6">
    <location>
        <begin position="52"/>
        <end position="73"/>
    </location>
</feature>
<gene>
    <name evidence="8" type="ORF">ZT3D7_G10216</name>
</gene>
<evidence type="ECO:0000256" key="6">
    <source>
        <dbReference type="SAM" id="Phobius"/>
    </source>
</evidence>
<keyword evidence="2 6" id="KW-0812">Transmembrane</keyword>
<feature type="transmembrane region" description="Helical" evidence="6">
    <location>
        <begin position="170"/>
        <end position="193"/>
    </location>
</feature>
<evidence type="ECO:0000256" key="4">
    <source>
        <dbReference type="ARBA" id="ARBA00023136"/>
    </source>
</evidence>
<sequence>MPWVPHSSPEITSEAQWRSVVATILAFTGVALLAVGLRFWVRRKGLMIEDWVTLGTMILSLGFVTTSIIQARLGLEQHTTNSEHQKPYLVANYVAWPLYLWGLAGFKLALCIGYLRLVKGSLGSWHRIFIVGVATLSSLIHTIFVIIYLFPCRPLSRIFDASVEGSCLTYAAINYTVSATVISLDIIIFLLPVPLIQRLKLDRTVKIGLTVTFSLGLLTTVLTIMRATQINRIVYGDGNTTHFVVRGTLELNIGIMTSCLPFLRSILSLVPQKLRTCCGLFRAPNDQTQDPLSSVHTIGGSVLHLHRNSSNLSLHPTVGPRASTLALPPLITKLKVRERSREKDDFRTRPRCQYDEDDLISISVQGGRGSHQSSPVDSQDLEAAMRFGGVLKTVHVEVESTAAPAAAEAKVKDWGEFGRGRTRREVWERG</sequence>